<proteinExistence type="predicted"/>
<evidence type="ECO:0000313" key="3">
    <source>
        <dbReference type="Proteomes" id="UP001231189"/>
    </source>
</evidence>
<dbReference type="EMBL" id="JAUUTY010000006">
    <property type="protein sequence ID" value="KAK1614095.1"/>
    <property type="molecule type" value="Genomic_DNA"/>
</dbReference>
<protein>
    <submittedName>
        <fullName evidence="2">Uncharacterized protein</fullName>
    </submittedName>
</protein>
<evidence type="ECO:0000256" key="1">
    <source>
        <dbReference type="SAM" id="MobiDB-lite"/>
    </source>
</evidence>
<dbReference type="Proteomes" id="UP001231189">
    <property type="component" value="Unassembled WGS sequence"/>
</dbReference>
<evidence type="ECO:0000313" key="2">
    <source>
        <dbReference type="EMBL" id="KAK1614095.1"/>
    </source>
</evidence>
<feature type="region of interest" description="Disordered" evidence="1">
    <location>
        <begin position="40"/>
        <end position="67"/>
    </location>
</feature>
<name>A0AAD8R4T7_LOLMU</name>
<gene>
    <name evidence="2" type="ORF">QYE76_019612</name>
</gene>
<dbReference type="AlphaFoldDB" id="A0AAD8R4T7"/>
<organism evidence="2 3">
    <name type="scientific">Lolium multiflorum</name>
    <name type="common">Italian ryegrass</name>
    <name type="synonym">Lolium perenne subsp. multiflorum</name>
    <dbReference type="NCBI Taxonomy" id="4521"/>
    <lineage>
        <taxon>Eukaryota</taxon>
        <taxon>Viridiplantae</taxon>
        <taxon>Streptophyta</taxon>
        <taxon>Embryophyta</taxon>
        <taxon>Tracheophyta</taxon>
        <taxon>Spermatophyta</taxon>
        <taxon>Magnoliopsida</taxon>
        <taxon>Liliopsida</taxon>
        <taxon>Poales</taxon>
        <taxon>Poaceae</taxon>
        <taxon>BOP clade</taxon>
        <taxon>Pooideae</taxon>
        <taxon>Poodae</taxon>
        <taxon>Poeae</taxon>
        <taxon>Poeae Chloroplast Group 2 (Poeae type)</taxon>
        <taxon>Loliodinae</taxon>
        <taxon>Loliinae</taxon>
        <taxon>Lolium</taxon>
    </lineage>
</organism>
<keyword evidence="3" id="KW-1185">Reference proteome</keyword>
<reference evidence="2" key="1">
    <citation type="submission" date="2023-07" db="EMBL/GenBank/DDBJ databases">
        <title>A chromosome-level genome assembly of Lolium multiflorum.</title>
        <authorList>
            <person name="Chen Y."/>
            <person name="Copetti D."/>
            <person name="Kolliker R."/>
            <person name="Studer B."/>
        </authorList>
    </citation>
    <scope>NUCLEOTIDE SEQUENCE</scope>
    <source>
        <strain evidence="2">02402/16</strain>
        <tissue evidence="2">Leaf</tissue>
    </source>
</reference>
<accession>A0AAD8R4T7</accession>
<comment type="caution">
    <text evidence="2">The sequence shown here is derived from an EMBL/GenBank/DDBJ whole genome shotgun (WGS) entry which is preliminary data.</text>
</comment>
<dbReference type="Pfam" id="PF02992">
    <property type="entry name" value="Transposase_21"/>
    <property type="match status" value="2"/>
</dbReference>
<dbReference type="PANTHER" id="PTHR10775:SF169">
    <property type="entry name" value="TRANSPOSASE"/>
    <property type="match status" value="1"/>
</dbReference>
<dbReference type="PANTHER" id="PTHR10775">
    <property type="entry name" value="OS08G0208400 PROTEIN"/>
    <property type="match status" value="1"/>
</dbReference>
<feature type="compositionally biased region" description="Acidic residues" evidence="1">
    <location>
        <begin position="40"/>
        <end position="59"/>
    </location>
</feature>
<sequence length="803" mass="91387">MPSYNCWTKHGERGVIMEEDEEGDDFIDESYLAHFGDTFMEDAEGEGEGEEEARDDPVDDLGRTIDARRRCETEKERENLDRMLEDHRKALYPGCDDGLKKLGCTGFAEMEGTGRGDDPGDDVEGQKPRKKVPAKVMWYAPIIPRLKRLFRNKEHAKLLRWHKEDRKSDGELRHPADGTQWRKIDREFKYFAADARNIRFGLSTDGMNPFGEQSSSHSTWPVTLCIYNLPPWLCMKRKFIMMPVLIQGPKQPGNDIDVYLRPLVDELLQLWGRPGVRVWDEHKEEEFDLRALLFNVYLGHRRFLPKGHPVRKKGKHYNGKADHRPKPAEHTGAEAFDMVKDLKVIFGKGPGGQSVPKGADGDVAMWKKKSIFRELEYWKVLEVRSAIDVMHVTKNICVNILSFLGVYGKSNDTKEARQDQQSLKDPDDLYPEQFQGRASYALTKEEKVIFFECLSSMKEPPSPPHLANPIRIRALSAARRALFGRRRRYRSGCRRGYRSGCRRRYWSGEHDLPRFARAATPSCLHHALELSSAGGGARIWCPTDSPEVAAVGIHTQLQLVVIFIYAPSRGLNFSSEFIGFSCWRYLYVHHIGAATKLLDDMMINYSEWHTERAPQGKKVNSVEETSSLSDKIDVIMSMLVDGRSNVDPNNVPLASLVAQEENVDVNFIKNNNFNNNAYRNNSGNNYRPYPSANGNGYGNSYGNSYNNNRNVPSGLEAMLKEFISTQTAFNKSVEEKLDKIDTIASRVDRLASDVNLLKLKVMPNNDIDNKITTTANAIQVRINENIRLMADCVLGGIEKKMKN</sequence>
<dbReference type="InterPro" id="IPR004242">
    <property type="entry name" value="Transposase_21"/>
</dbReference>